<protein>
    <submittedName>
        <fullName evidence="1">Uncharacterized protein</fullName>
    </submittedName>
</protein>
<reference evidence="1" key="2">
    <citation type="journal article" date="2015" name="Data Brief">
        <title>Shoot transcriptome of the giant reed, Arundo donax.</title>
        <authorList>
            <person name="Barrero R.A."/>
            <person name="Guerrero F.D."/>
            <person name="Moolhuijzen P."/>
            <person name="Goolsby J.A."/>
            <person name="Tidwell J."/>
            <person name="Bellgard S.E."/>
            <person name="Bellgard M.I."/>
        </authorList>
    </citation>
    <scope>NUCLEOTIDE SEQUENCE</scope>
    <source>
        <tissue evidence="1">Shoot tissue taken approximately 20 cm above the soil surface</tissue>
    </source>
</reference>
<organism evidence="1">
    <name type="scientific">Arundo donax</name>
    <name type="common">Giant reed</name>
    <name type="synonym">Donax arundinaceus</name>
    <dbReference type="NCBI Taxonomy" id="35708"/>
    <lineage>
        <taxon>Eukaryota</taxon>
        <taxon>Viridiplantae</taxon>
        <taxon>Streptophyta</taxon>
        <taxon>Embryophyta</taxon>
        <taxon>Tracheophyta</taxon>
        <taxon>Spermatophyta</taxon>
        <taxon>Magnoliopsida</taxon>
        <taxon>Liliopsida</taxon>
        <taxon>Poales</taxon>
        <taxon>Poaceae</taxon>
        <taxon>PACMAD clade</taxon>
        <taxon>Arundinoideae</taxon>
        <taxon>Arundineae</taxon>
        <taxon>Arundo</taxon>
    </lineage>
</organism>
<proteinExistence type="predicted"/>
<name>A0A0A9FK20_ARUDO</name>
<reference evidence="1" key="1">
    <citation type="submission" date="2014-09" db="EMBL/GenBank/DDBJ databases">
        <authorList>
            <person name="Magalhaes I.L.F."/>
            <person name="Oliveira U."/>
            <person name="Santos F.R."/>
            <person name="Vidigal T.H.D.A."/>
            <person name="Brescovit A.D."/>
            <person name="Santos A.J."/>
        </authorList>
    </citation>
    <scope>NUCLEOTIDE SEQUENCE</scope>
    <source>
        <tissue evidence="1">Shoot tissue taken approximately 20 cm above the soil surface</tissue>
    </source>
</reference>
<dbReference type="EMBL" id="GBRH01184506">
    <property type="protein sequence ID" value="JAE13390.1"/>
    <property type="molecule type" value="Transcribed_RNA"/>
</dbReference>
<accession>A0A0A9FK20</accession>
<dbReference type="AlphaFoldDB" id="A0A0A9FK20"/>
<evidence type="ECO:0000313" key="1">
    <source>
        <dbReference type="EMBL" id="JAE13390.1"/>
    </source>
</evidence>
<sequence length="51" mass="6279">MNVCIQEFKIYRTKSEVNCRWEKRKSFTLEGTIMSRRKRILILAYTYVLYV</sequence>